<evidence type="ECO:0000256" key="1">
    <source>
        <dbReference type="ARBA" id="ARBA00022490"/>
    </source>
</evidence>
<dbReference type="GO" id="GO:0003723">
    <property type="term" value="F:RNA binding"/>
    <property type="evidence" value="ECO:0007669"/>
    <property type="project" value="UniProtKB-KW"/>
</dbReference>
<dbReference type="NCBIfam" id="NF003843">
    <property type="entry name" value="PRK05422.1"/>
    <property type="match status" value="1"/>
</dbReference>
<dbReference type="SUPFAM" id="SSF74982">
    <property type="entry name" value="Small protein B (SmpB)"/>
    <property type="match status" value="1"/>
</dbReference>
<name>A0A160VIN9_9ZZZZ</name>
<sequence>MDRILVAKNKKAYHSFHIIDRYEAGLVLTGSEVKSLREGKMSLREAYVLVRDSETVLIGSHISSYSSTGYKGHDPKANRKLLLNKREILQLKRSISQKGLTAVPLEVYFNEKGWAKIVIATAKGKRLYDKKEALKERDIRRDMDRELAKHK</sequence>
<dbReference type="Pfam" id="PF01668">
    <property type="entry name" value="SmpB"/>
    <property type="match status" value="1"/>
</dbReference>
<dbReference type="InterPro" id="IPR020081">
    <property type="entry name" value="SsrA-bd_prot_CS"/>
</dbReference>
<dbReference type="InterPro" id="IPR000037">
    <property type="entry name" value="SsrA-bd_prot"/>
</dbReference>
<evidence type="ECO:0000256" key="2">
    <source>
        <dbReference type="ARBA" id="ARBA00022884"/>
    </source>
</evidence>
<protein>
    <submittedName>
        <fullName evidence="3">TmRNA-binding protein SmpB</fullName>
    </submittedName>
</protein>
<keyword evidence="2" id="KW-0694">RNA-binding</keyword>
<dbReference type="AlphaFoldDB" id="A0A160VIN9"/>
<dbReference type="EMBL" id="FAXC01000449">
    <property type="protein sequence ID" value="CUV10613.1"/>
    <property type="molecule type" value="Genomic_DNA"/>
</dbReference>
<reference evidence="3" key="1">
    <citation type="submission" date="2015-10" db="EMBL/GenBank/DDBJ databases">
        <authorList>
            <person name="Gilbert D.G."/>
        </authorList>
    </citation>
    <scope>NUCLEOTIDE SEQUENCE</scope>
</reference>
<proteinExistence type="inferred from homology"/>
<dbReference type="PROSITE" id="PS01317">
    <property type="entry name" value="SSRP"/>
    <property type="match status" value="1"/>
</dbReference>
<accession>A0A160VIN9</accession>
<dbReference type="Gene3D" id="2.40.280.10">
    <property type="match status" value="1"/>
</dbReference>
<gene>
    <name evidence="3" type="ORF">MGWOODY_Mmi2435</name>
</gene>
<dbReference type="InterPro" id="IPR023620">
    <property type="entry name" value="SmpB"/>
</dbReference>
<evidence type="ECO:0000313" key="3">
    <source>
        <dbReference type="EMBL" id="CUV10613.1"/>
    </source>
</evidence>
<organism evidence="3">
    <name type="scientific">hydrothermal vent metagenome</name>
    <dbReference type="NCBI Taxonomy" id="652676"/>
    <lineage>
        <taxon>unclassified sequences</taxon>
        <taxon>metagenomes</taxon>
        <taxon>ecological metagenomes</taxon>
    </lineage>
</organism>
<dbReference type="PANTHER" id="PTHR30308">
    <property type="entry name" value="TMRNA-BINDING COMPONENT OF TRANS-TRANSLATION TAGGING COMPLEX"/>
    <property type="match status" value="1"/>
</dbReference>
<dbReference type="PANTHER" id="PTHR30308:SF2">
    <property type="entry name" value="SSRA-BINDING PROTEIN"/>
    <property type="match status" value="1"/>
</dbReference>
<dbReference type="HAMAP" id="MF_00023">
    <property type="entry name" value="SmpB"/>
    <property type="match status" value="1"/>
</dbReference>
<dbReference type="NCBIfam" id="TIGR00086">
    <property type="entry name" value="smpB"/>
    <property type="match status" value="1"/>
</dbReference>
<dbReference type="CDD" id="cd09294">
    <property type="entry name" value="SmpB"/>
    <property type="match status" value="1"/>
</dbReference>
<keyword evidence="1" id="KW-0963">Cytoplasm</keyword>
<dbReference type="GO" id="GO:0070930">
    <property type="term" value="P:trans-translation-dependent protein tagging"/>
    <property type="evidence" value="ECO:0007669"/>
    <property type="project" value="TreeGrafter"/>
</dbReference>
<dbReference type="GO" id="GO:0005829">
    <property type="term" value="C:cytosol"/>
    <property type="evidence" value="ECO:0007669"/>
    <property type="project" value="TreeGrafter"/>
</dbReference>